<dbReference type="GO" id="GO:0019166">
    <property type="term" value="F:trans-2-enoyl-CoA reductase (NADPH) activity"/>
    <property type="evidence" value="ECO:0007669"/>
    <property type="project" value="UniProtKB-EC"/>
</dbReference>
<dbReference type="RefSeq" id="WP_353719869.1">
    <property type="nucleotide sequence ID" value="NZ_CP159289.1"/>
</dbReference>
<evidence type="ECO:0000256" key="8">
    <source>
        <dbReference type="ARBA" id="ARBA00023098"/>
    </source>
</evidence>
<dbReference type="InterPro" id="IPR052388">
    <property type="entry name" value="Peroxisomal_t2-enoyl-CoA_red"/>
</dbReference>
<dbReference type="PANTHER" id="PTHR24317">
    <property type="entry name" value="PEROXISOMAL TRANS-2-ENOYL-COA REDUCTASE"/>
    <property type="match status" value="1"/>
</dbReference>
<comment type="function">
    <text evidence="11">Participates in chain elongation of fatty acids. Catalyzes the reduction of trans-2-enoyl-CoAs of varying chain lengths from 6:1 to 16:1, having maximum activity with 10:1 CoA. Has no 2,4-dienoyl-CoA reductase activity.</text>
</comment>
<protein>
    <recommendedName>
        <fullName evidence="14">Peroxisomal trans-2-enoyl-CoA reductase</fullName>
        <ecNumber evidence="13">1.3.1.38</ecNumber>
    </recommendedName>
</protein>
<comment type="subcellular location">
    <subcellularLocation>
        <location evidence="1">Peroxisome</location>
    </subcellularLocation>
</comment>
<evidence type="ECO:0000256" key="11">
    <source>
        <dbReference type="ARBA" id="ARBA00037124"/>
    </source>
</evidence>
<comment type="catalytic activity">
    <reaction evidence="19">
        <text>(2E)-decenoyl-CoA + NADPH + H(+) = decanoyl-CoA + NADP(+)</text>
        <dbReference type="Rhea" id="RHEA:44960"/>
        <dbReference type="ChEBI" id="CHEBI:15378"/>
        <dbReference type="ChEBI" id="CHEBI:57783"/>
        <dbReference type="ChEBI" id="CHEBI:58349"/>
        <dbReference type="ChEBI" id="CHEBI:61406"/>
        <dbReference type="ChEBI" id="CHEBI:61430"/>
    </reaction>
    <physiologicalReaction direction="left-to-right" evidence="19">
        <dbReference type="Rhea" id="RHEA:44961"/>
    </physiologicalReaction>
</comment>
<evidence type="ECO:0000256" key="6">
    <source>
        <dbReference type="ARBA" id="ARBA00022857"/>
    </source>
</evidence>
<keyword evidence="4" id="KW-0597">Phosphoprotein</keyword>
<evidence type="ECO:0000313" key="21">
    <source>
        <dbReference type="EMBL" id="XCH24554.1"/>
    </source>
</evidence>
<evidence type="ECO:0000256" key="4">
    <source>
        <dbReference type="ARBA" id="ARBA00022553"/>
    </source>
</evidence>
<comment type="catalytic activity">
    <reaction evidence="15">
        <text>(2E)-dodecenoyl-CoA + NADPH + H(+) = dodecanoyl-CoA + NADP(+)</text>
        <dbReference type="Rhea" id="RHEA:44964"/>
        <dbReference type="ChEBI" id="CHEBI:15378"/>
        <dbReference type="ChEBI" id="CHEBI:57330"/>
        <dbReference type="ChEBI" id="CHEBI:57375"/>
        <dbReference type="ChEBI" id="CHEBI:57783"/>
        <dbReference type="ChEBI" id="CHEBI:58349"/>
    </reaction>
    <physiologicalReaction direction="left-to-right" evidence="15">
        <dbReference type="Rhea" id="RHEA:44965"/>
    </physiologicalReaction>
</comment>
<comment type="catalytic activity">
    <reaction evidence="16">
        <text>(2E)-tetradecenoyl-CoA + NADPH + H(+) = tetradecanoyl-CoA + NADP(+)</text>
        <dbReference type="Rhea" id="RHEA:44968"/>
        <dbReference type="ChEBI" id="CHEBI:15378"/>
        <dbReference type="ChEBI" id="CHEBI:57385"/>
        <dbReference type="ChEBI" id="CHEBI:57783"/>
        <dbReference type="ChEBI" id="CHEBI:58349"/>
        <dbReference type="ChEBI" id="CHEBI:61405"/>
    </reaction>
    <physiologicalReaction direction="left-to-right" evidence="16">
        <dbReference type="Rhea" id="RHEA:44969"/>
    </physiologicalReaction>
</comment>
<evidence type="ECO:0000256" key="19">
    <source>
        <dbReference type="ARBA" id="ARBA00049386"/>
    </source>
</evidence>
<accession>A0AAU8FLE9</accession>
<comment type="subunit">
    <text evidence="12">Interacts with PEX5, probably required to target it into peroxisomes.</text>
</comment>
<evidence type="ECO:0000256" key="17">
    <source>
        <dbReference type="ARBA" id="ARBA00049108"/>
    </source>
</evidence>
<name>A0AAU8FLE9_9BACT</name>
<evidence type="ECO:0000256" key="5">
    <source>
        <dbReference type="ARBA" id="ARBA00022832"/>
    </source>
</evidence>
<organism evidence="21">
    <name type="scientific">Dyadobacter sp. 676</name>
    <dbReference type="NCBI Taxonomy" id="3088362"/>
    <lineage>
        <taxon>Bacteria</taxon>
        <taxon>Pseudomonadati</taxon>
        <taxon>Bacteroidota</taxon>
        <taxon>Cytophagia</taxon>
        <taxon>Cytophagales</taxon>
        <taxon>Spirosomataceae</taxon>
        <taxon>Dyadobacter</taxon>
    </lineage>
</organism>
<dbReference type="InterPro" id="IPR002347">
    <property type="entry name" value="SDR_fam"/>
</dbReference>
<dbReference type="InterPro" id="IPR036291">
    <property type="entry name" value="NAD(P)-bd_dom_sf"/>
</dbReference>
<evidence type="ECO:0000256" key="15">
    <source>
        <dbReference type="ARBA" id="ARBA00047570"/>
    </source>
</evidence>
<evidence type="ECO:0000256" key="2">
    <source>
        <dbReference type="ARBA" id="ARBA00005189"/>
    </source>
</evidence>
<comment type="catalytic activity">
    <reaction evidence="18">
        <text>a (2E)-enoyl-CoA + NADPH + H(+) = a 2,3-saturated acyl-CoA + NADP(+)</text>
        <dbReference type="Rhea" id="RHEA:33763"/>
        <dbReference type="ChEBI" id="CHEBI:15378"/>
        <dbReference type="ChEBI" id="CHEBI:57783"/>
        <dbReference type="ChEBI" id="CHEBI:58349"/>
        <dbReference type="ChEBI" id="CHEBI:58856"/>
        <dbReference type="ChEBI" id="CHEBI:65111"/>
        <dbReference type="EC" id="1.3.1.38"/>
    </reaction>
    <physiologicalReaction direction="left-to-right" evidence="18">
        <dbReference type="Rhea" id="RHEA:33764"/>
    </physiologicalReaction>
</comment>
<keyword evidence="3" id="KW-0444">Lipid biosynthesis</keyword>
<evidence type="ECO:0000256" key="9">
    <source>
        <dbReference type="ARBA" id="ARBA00023140"/>
    </source>
</evidence>
<dbReference type="EC" id="1.3.1.38" evidence="13"/>
<dbReference type="Pfam" id="PF13561">
    <property type="entry name" value="adh_short_C2"/>
    <property type="match status" value="1"/>
</dbReference>
<keyword evidence="10" id="KW-0275">Fatty acid biosynthesis</keyword>
<keyword evidence="6" id="KW-0521">NADP</keyword>
<dbReference type="AlphaFoldDB" id="A0AAU8FLE9"/>
<keyword evidence="8" id="KW-0443">Lipid metabolism</keyword>
<proteinExistence type="predicted"/>
<keyword evidence="9" id="KW-0576">Peroxisome</keyword>
<reference evidence="21" key="1">
    <citation type="submission" date="2024-06" db="EMBL/GenBank/DDBJ databases">
        <title>Sequencing and assembly of the genome of Dyadobacter sp. strain 676, a symbiont of Cyamopsis tetragonoloba.</title>
        <authorList>
            <person name="Guro P."/>
            <person name="Sazanova A."/>
            <person name="Kuznetsova I."/>
            <person name="Belimov A."/>
            <person name="Safronova V."/>
        </authorList>
    </citation>
    <scope>NUCLEOTIDE SEQUENCE</scope>
    <source>
        <strain evidence="21">676</strain>
    </source>
</reference>
<dbReference type="EMBL" id="CP159289">
    <property type="protein sequence ID" value="XCH24554.1"/>
    <property type="molecule type" value="Genomic_DNA"/>
</dbReference>
<sequence length="78" mass="8157">MPNAVPRIRSGWNSSARPCGLTVAGGQQEVLGAMIQSVPVGRLGRPEEIASTVVWLWSDAASLVVGHTLVVDGGYSIQ</sequence>
<evidence type="ECO:0000256" key="16">
    <source>
        <dbReference type="ARBA" id="ARBA00048686"/>
    </source>
</evidence>
<evidence type="ECO:0000256" key="1">
    <source>
        <dbReference type="ARBA" id="ARBA00004275"/>
    </source>
</evidence>
<evidence type="ECO:0000256" key="20">
    <source>
        <dbReference type="ARBA" id="ARBA00049559"/>
    </source>
</evidence>
<comment type="catalytic activity">
    <reaction evidence="20">
        <text>(2E)-octenoyl-CoA + NADPH + H(+) = octanoyl-CoA + NADP(+)</text>
        <dbReference type="Rhea" id="RHEA:44952"/>
        <dbReference type="ChEBI" id="CHEBI:15378"/>
        <dbReference type="ChEBI" id="CHEBI:57386"/>
        <dbReference type="ChEBI" id="CHEBI:57783"/>
        <dbReference type="ChEBI" id="CHEBI:58349"/>
        <dbReference type="ChEBI" id="CHEBI:62242"/>
    </reaction>
    <physiologicalReaction direction="left-to-right" evidence="20">
        <dbReference type="Rhea" id="RHEA:44953"/>
    </physiologicalReaction>
</comment>
<gene>
    <name evidence="21" type="ORF">ABV298_30375</name>
</gene>
<evidence type="ECO:0000256" key="7">
    <source>
        <dbReference type="ARBA" id="ARBA00023002"/>
    </source>
</evidence>
<dbReference type="GO" id="GO:0033306">
    <property type="term" value="P:phytol metabolic process"/>
    <property type="evidence" value="ECO:0007669"/>
    <property type="project" value="TreeGrafter"/>
</dbReference>
<keyword evidence="7" id="KW-0560">Oxidoreductase</keyword>
<dbReference type="PANTHER" id="PTHR24317:SF7">
    <property type="entry name" value="PEROXISOMAL TRANS-2-ENOYL-COA REDUCTASE"/>
    <property type="match status" value="1"/>
</dbReference>
<evidence type="ECO:0000256" key="13">
    <source>
        <dbReference type="ARBA" id="ARBA00038849"/>
    </source>
</evidence>
<evidence type="ECO:0000256" key="14">
    <source>
        <dbReference type="ARBA" id="ARBA00041063"/>
    </source>
</evidence>
<comment type="catalytic activity">
    <reaction evidence="17">
        <text>(2E)-hexenoyl-CoA + NADPH + H(+) = hexanoyl-CoA + NADP(+)</text>
        <dbReference type="Rhea" id="RHEA:44956"/>
        <dbReference type="ChEBI" id="CHEBI:15378"/>
        <dbReference type="ChEBI" id="CHEBI:57783"/>
        <dbReference type="ChEBI" id="CHEBI:58349"/>
        <dbReference type="ChEBI" id="CHEBI:62077"/>
        <dbReference type="ChEBI" id="CHEBI:62620"/>
    </reaction>
    <physiologicalReaction direction="left-to-right" evidence="17">
        <dbReference type="Rhea" id="RHEA:44957"/>
    </physiologicalReaction>
</comment>
<dbReference type="SUPFAM" id="SSF51735">
    <property type="entry name" value="NAD(P)-binding Rossmann-fold domains"/>
    <property type="match status" value="1"/>
</dbReference>
<dbReference type="Gene3D" id="3.40.50.720">
    <property type="entry name" value="NAD(P)-binding Rossmann-like Domain"/>
    <property type="match status" value="1"/>
</dbReference>
<comment type="pathway">
    <text evidence="2">Lipid metabolism.</text>
</comment>
<evidence type="ECO:0000256" key="10">
    <source>
        <dbReference type="ARBA" id="ARBA00023160"/>
    </source>
</evidence>
<evidence type="ECO:0000256" key="3">
    <source>
        <dbReference type="ARBA" id="ARBA00022516"/>
    </source>
</evidence>
<keyword evidence="5" id="KW-0276">Fatty acid metabolism</keyword>
<dbReference type="GO" id="GO:0006633">
    <property type="term" value="P:fatty acid biosynthetic process"/>
    <property type="evidence" value="ECO:0007669"/>
    <property type="project" value="UniProtKB-KW"/>
</dbReference>
<evidence type="ECO:0000256" key="18">
    <source>
        <dbReference type="ARBA" id="ARBA00049251"/>
    </source>
</evidence>
<evidence type="ECO:0000256" key="12">
    <source>
        <dbReference type="ARBA" id="ARBA00038622"/>
    </source>
</evidence>